<dbReference type="EMBL" id="CP048788">
    <property type="protein sequence ID" value="QJF51851.1"/>
    <property type="molecule type" value="Genomic_DNA"/>
</dbReference>
<dbReference type="Gene3D" id="1.10.640.10">
    <property type="entry name" value="Haem peroxidase domain superfamily, animal type"/>
    <property type="match status" value="1"/>
</dbReference>
<reference evidence="1 2" key="1">
    <citation type="submission" date="2020-02" db="EMBL/GenBank/DDBJ databases">
        <title>Genome sequence of Roseobacter ponti.</title>
        <authorList>
            <person name="Hollensteiner J."/>
            <person name="Schneider D."/>
            <person name="Poehlein A."/>
            <person name="Daniel R."/>
        </authorList>
    </citation>
    <scope>NUCLEOTIDE SEQUENCE [LARGE SCALE GENOMIC DNA]</scope>
    <source>
        <strain evidence="1 2">DSM 106830</strain>
    </source>
</reference>
<proteinExistence type="predicted"/>
<protein>
    <recommendedName>
        <fullName evidence="3">Animal haem peroxidase</fullName>
    </recommendedName>
</protein>
<dbReference type="RefSeq" id="WP_169641069.1">
    <property type="nucleotide sequence ID" value="NZ_CP048788.1"/>
</dbReference>
<organism evidence="1 2">
    <name type="scientific">Roseobacter ponti</name>
    <dbReference type="NCBI Taxonomy" id="1891787"/>
    <lineage>
        <taxon>Bacteria</taxon>
        <taxon>Pseudomonadati</taxon>
        <taxon>Pseudomonadota</taxon>
        <taxon>Alphaproteobacteria</taxon>
        <taxon>Rhodobacterales</taxon>
        <taxon>Roseobacteraceae</taxon>
        <taxon>Roseobacter</taxon>
    </lineage>
</organism>
<dbReference type="InterPro" id="IPR010255">
    <property type="entry name" value="Haem_peroxidase_sf"/>
</dbReference>
<gene>
    <name evidence="1" type="ORF">G3256_12095</name>
</gene>
<dbReference type="AlphaFoldDB" id="A0A858SWL2"/>
<dbReference type="Pfam" id="PF03098">
    <property type="entry name" value="An_peroxidase"/>
    <property type="match status" value="1"/>
</dbReference>
<accession>A0A858SWL2</accession>
<evidence type="ECO:0000313" key="2">
    <source>
        <dbReference type="Proteomes" id="UP000503308"/>
    </source>
</evidence>
<dbReference type="GO" id="GO:0020037">
    <property type="term" value="F:heme binding"/>
    <property type="evidence" value="ECO:0007669"/>
    <property type="project" value="InterPro"/>
</dbReference>
<dbReference type="InterPro" id="IPR037120">
    <property type="entry name" value="Haem_peroxidase_sf_animal"/>
</dbReference>
<dbReference type="KEGG" id="rpon:G3256_12095"/>
<dbReference type="GO" id="GO:0006979">
    <property type="term" value="P:response to oxidative stress"/>
    <property type="evidence" value="ECO:0007669"/>
    <property type="project" value="InterPro"/>
</dbReference>
<evidence type="ECO:0000313" key="1">
    <source>
        <dbReference type="EMBL" id="QJF51851.1"/>
    </source>
</evidence>
<keyword evidence="2" id="KW-1185">Reference proteome</keyword>
<dbReference type="GO" id="GO:0004601">
    <property type="term" value="F:peroxidase activity"/>
    <property type="evidence" value="ECO:0007669"/>
    <property type="project" value="InterPro"/>
</dbReference>
<dbReference type="InterPro" id="IPR019791">
    <property type="entry name" value="Haem_peroxidase_animal"/>
</dbReference>
<dbReference type="Proteomes" id="UP000503308">
    <property type="component" value="Chromosome"/>
</dbReference>
<evidence type="ECO:0008006" key="3">
    <source>
        <dbReference type="Google" id="ProtNLM"/>
    </source>
</evidence>
<sequence>MTFPDRNSDEVATLTYDPAAKAVVMDRATLRTFLGDITFRAGDDAGAITKALSRAQIYDEFLEGVKHAEHDPELLSALGEAISAGNPSQTREDSALPAAYTYLGQFIAHDLGRLSVAENGGVLSLRTPVLDLDSVFGQVDAQTHGLAGTSETHGCLALGNTSAEHADLRDLPRSPPGEAQIADARNDHNLAVAQLAVVLTRFYWKMQQYHGGNEQAARRATVRHLQHVVLYDYLPRVIDADTCDDVMVNGPACVTTDPFFVSREFSMACFRVGHSMVRNRYRDWSDTTAGLTDLLEHVYSNGNGRLEAVQIRGATEHRLRQDWAVHWSSMIPRPGIKDTPVNFAHRAGEHLAEGLAALNADAVDEVLRPGAPARAGNAATFSLAVQTLLRGAQVDLPDAQCFHQALQVKLKGALPDVLTGDQIADVHAPELKAFLNDGAGQVFRNSTPLWFYCLRESAVSQKKCGSLFGPVTGRVIIETIYAAIAEDPDGILNTPSSGPDDAPIKELQNGSNEFGLVELIDYATKI</sequence>
<dbReference type="SUPFAM" id="SSF48113">
    <property type="entry name" value="Heme-dependent peroxidases"/>
    <property type="match status" value="1"/>
</dbReference>
<name>A0A858SWL2_9RHOB</name>